<dbReference type="Pfam" id="PF01751">
    <property type="entry name" value="Toprim"/>
    <property type="match status" value="1"/>
</dbReference>
<dbReference type="EMBL" id="NOII01000048">
    <property type="protein sequence ID" value="OYD56124.1"/>
    <property type="molecule type" value="Genomic_DNA"/>
</dbReference>
<dbReference type="CDD" id="cd01027">
    <property type="entry name" value="TOPRIM_RNase_M5_like"/>
    <property type="match status" value="1"/>
</dbReference>
<dbReference type="SMART" id="SM00493">
    <property type="entry name" value="TOPRIM"/>
    <property type="match status" value="1"/>
</dbReference>
<comment type="caution">
    <text evidence="2">The sequence shown here is derived from an EMBL/GenBank/DDBJ whole genome shotgun (WGS) entry which is preliminary data.</text>
</comment>
<dbReference type="InterPro" id="IPR006171">
    <property type="entry name" value="TOPRIM_dom"/>
</dbReference>
<dbReference type="OrthoDB" id="2417742at2"/>
<reference evidence="2 3" key="1">
    <citation type="submission" date="2017-07" db="EMBL/GenBank/DDBJ databases">
        <title>Fictibacillus sp. nov. GDSW-R2A3 Genome sequencing and assembly.</title>
        <authorList>
            <person name="Mayilraj S."/>
        </authorList>
    </citation>
    <scope>NUCLEOTIDE SEQUENCE [LARGE SCALE GENOMIC DNA]</scope>
    <source>
        <strain evidence="2 3">GDSW-R2A3</strain>
    </source>
</reference>
<evidence type="ECO:0000313" key="3">
    <source>
        <dbReference type="Proteomes" id="UP000215059"/>
    </source>
</evidence>
<dbReference type="Gene3D" id="3.40.1360.10">
    <property type="match status" value="1"/>
</dbReference>
<evidence type="ECO:0000259" key="1">
    <source>
        <dbReference type="PROSITE" id="PS50880"/>
    </source>
</evidence>
<dbReference type="InterPro" id="IPR034141">
    <property type="entry name" value="TOPRIM_RNase_M5-like"/>
</dbReference>
<accession>A0A235F4I8</accession>
<gene>
    <name evidence="2" type="ORF">CGZ90_19175</name>
</gene>
<dbReference type="PANTHER" id="PTHR39156">
    <property type="entry name" value="RIBONUCLEASE M5"/>
    <property type="match status" value="1"/>
</dbReference>
<dbReference type="PANTHER" id="PTHR39156:SF2">
    <property type="entry name" value="DNA PRIMASE (BACTERIAL TYPE) AND SMALL PRIMASE-LIKE PROTEINS"/>
    <property type="match status" value="1"/>
</dbReference>
<keyword evidence="3" id="KW-1185">Reference proteome</keyword>
<proteinExistence type="predicted"/>
<sequence>MIMDETAHKVIIVEGKSDKDKLVSILDEPVEIICTNGTLGSHKLEELAAAIEHRDVYILVDADDAGAKLRKQLMRELPNAEHLYVHRMYREVAKTPLIYLAKVLLGAHFNINKNCLG</sequence>
<dbReference type="Proteomes" id="UP000215059">
    <property type="component" value="Unassembled WGS sequence"/>
</dbReference>
<dbReference type="SUPFAM" id="SSF110455">
    <property type="entry name" value="Toprim domain"/>
    <property type="match status" value="1"/>
</dbReference>
<dbReference type="GO" id="GO:0043822">
    <property type="term" value="F:ribonuclease M5 activity"/>
    <property type="evidence" value="ECO:0007669"/>
    <property type="project" value="TreeGrafter"/>
</dbReference>
<name>A0A235F4I8_9BACL</name>
<evidence type="ECO:0000313" key="2">
    <source>
        <dbReference type="EMBL" id="OYD56124.1"/>
    </source>
</evidence>
<protein>
    <recommendedName>
        <fullName evidence="1">Toprim domain-containing protein</fullName>
    </recommendedName>
</protein>
<dbReference type="GO" id="GO:0006364">
    <property type="term" value="P:rRNA processing"/>
    <property type="evidence" value="ECO:0007669"/>
    <property type="project" value="TreeGrafter"/>
</dbReference>
<dbReference type="AlphaFoldDB" id="A0A235F4I8"/>
<feature type="domain" description="Toprim" evidence="1">
    <location>
        <begin position="8"/>
        <end position="96"/>
    </location>
</feature>
<organism evidence="2 3">
    <name type="scientific">Fictibacillus aquaticus</name>
    <dbReference type="NCBI Taxonomy" id="2021314"/>
    <lineage>
        <taxon>Bacteria</taxon>
        <taxon>Bacillati</taxon>
        <taxon>Bacillota</taxon>
        <taxon>Bacilli</taxon>
        <taxon>Bacillales</taxon>
        <taxon>Fictibacillaceae</taxon>
        <taxon>Fictibacillus</taxon>
    </lineage>
</organism>
<dbReference type="PROSITE" id="PS50880">
    <property type="entry name" value="TOPRIM"/>
    <property type="match status" value="1"/>
</dbReference>